<feature type="compositionally biased region" description="Polar residues" evidence="2">
    <location>
        <begin position="30"/>
        <end position="57"/>
    </location>
</feature>
<dbReference type="PANTHER" id="PTHR21427:SF19">
    <property type="entry name" value="UBIQUINONE BIOSYNTHESIS PROTEIN COQ9, MITOCHONDRIAL"/>
    <property type="match status" value="1"/>
</dbReference>
<proteinExistence type="inferred from homology"/>
<dbReference type="GeneID" id="28894534"/>
<dbReference type="InParanoid" id="A0A165G808"/>
<dbReference type="GO" id="GO:0005743">
    <property type="term" value="C:mitochondrial inner membrane"/>
    <property type="evidence" value="ECO:0007669"/>
    <property type="project" value="TreeGrafter"/>
</dbReference>
<name>A0A165G808_XYLHT</name>
<keyword evidence="1" id="KW-0831">Ubiquinone biosynthesis</keyword>
<dbReference type="EMBL" id="KV407460">
    <property type="protein sequence ID" value="KZF21848.1"/>
    <property type="molecule type" value="Genomic_DNA"/>
</dbReference>
<evidence type="ECO:0000256" key="1">
    <source>
        <dbReference type="RuleBase" id="RU366063"/>
    </source>
</evidence>
<dbReference type="UniPathway" id="UPA00232"/>
<evidence type="ECO:0000256" key="2">
    <source>
        <dbReference type="SAM" id="MobiDB-lite"/>
    </source>
</evidence>
<feature type="region of interest" description="Disordered" evidence="2">
    <location>
        <begin position="30"/>
        <end position="68"/>
    </location>
</feature>
<comment type="function">
    <text evidence="1">Membrane-associated protein that warps the membrane surface to access and bind aromatic isoprenes with high specificity, including ubiquinone (CoQ) isoprene intermediates and presents them directly to Coq7, therefore facilitating the Coq7-mediated hydroxylase step. Participates in the biosynthesis of coenzyme Q, also named ubiquinone, an essential lipid-soluble electron transporter for aerobic cellular respiration.</text>
</comment>
<comment type="pathway">
    <text evidence="1">Cofactor biosynthesis; ubiquinone biosynthesis.</text>
</comment>
<comment type="subcellular location">
    <subcellularLocation>
        <location evidence="1">Mitochondrion</location>
    </subcellularLocation>
</comment>
<keyword evidence="4" id="KW-1185">Reference proteome</keyword>
<evidence type="ECO:0000313" key="4">
    <source>
        <dbReference type="Proteomes" id="UP000076632"/>
    </source>
</evidence>
<organism evidence="3 4">
    <name type="scientific">Xylona heveae (strain CBS 132557 / TC161)</name>
    <dbReference type="NCBI Taxonomy" id="1328760"/>
    <lineage>
        <taxon>Eukaryota</taxon>
        <taxon>Fungi</taxon>
        <taxon>Dikarya</taxon>
        <taxon>Ascomycota</taxon>
        <taxon>Pezizomycotina</taxon>
        <taxon>Xylonomycetes</taxon>
        <taxon>Xylonales</taxon>
        <taxon>Xylonaceae</taxon>
        <taxon>Xylona</taxon>
    </lineage>
</organism>
<comment type="similarity">
    <text evidence="1">Belongs to the COQ9 family.</text>
</comment>
<evidence type="ECO:0000313" key="3">
    <source>
        <dbReference type="EMBL" id="KZF21848.1"/>
    </source>
</evidence>
<dbReference type="RefSeq" id="XP_018187403.1">
    <property type="nucleotide sequence ID" value="XM_018329397.1"/>
</dbReference>
<dbReference type="GO" id="GO:0006744">
    <property type="term" value="P:ubiquinone biosynthetic process"/>
    <property type="evidence" value="ECO:0007669"/>
    <property type="project" value="UniProtKB-UniRule"/>
</dbReference>
<gene>
    <name evidence="3" type="ORF">L228DRAFT_161605</name>
</gene>
<dbReference type="AlphaFoldDB" id="A0A165G808"/>
<dbReference type="Proteomes" id="UP000076632">
    <property type="component" value="Unassembled WGS sequence"/>
</dbReference>
<keyword evidence="1" id="KW-0496">Mitochondrion</keyword>
<dbReference type="GO" id="GO:0008289">
    <property type="term" value="F:lipid binding"/>
    <property type="evidence" value="ECO:0007669"/>
    <property type="project" value="UniProtKB-UniRule"/>
</dbReference>
<keyword evidence="1" id="KW-0446">Lipid-binding</keyword>
<accession>A0A165G808</accession>
<dbReference type="OrthoDB" id="619536at2759"/>
<protein>
    <recommendedName>
        <fullName evidence="1">Ubiquinone biosynthesis protein</fullName>
    </recommendedName>
</protein>
<reference evidence="3 4" key="1">
    <citation type="journal article" date="2016" name="Fungal Biol.">
        <title>The genome of Xylona heveae provides a window into fungal endophytism.</title>
        <authorList>
            <person name="Gazis R."/>
            <person name="Kuo A."/>
            <person name="Riley R."/>
            <person name="LaButti K."/>
            <person name="Lipzen A."/>
            <person name="Lin J."/>
            <person name="Amirebrahimi M."/>
            <person name="Hesse C.N."/>
            <person name="Spatafora J.W."/>
            <person name="Henrissat B."/>
            <person name="Hainaut M."/>
            <person name="Grigoriev I.V."/>
            <person name="Hibbett D.S."/>
        </authorList>
    </citation>
    <scope>NUCLEOTIDE SEQUENCE [LARGE SCALE GENOMIC DNA]</scope>
    <source>
        <strain evidence="3 4">TC161</strain>
    </source>
</reference>
<sequence length="196" mass="21655">MAASRVLSRQSAALRISQKGLHLDARHISTSCVSSQRPSNALTSQGLSSKPNQNAKPSLQGPRRSAPSIQNNAATRRSYHSYEHAQAAPFTPAEDAILSAALKHVPERGFTNSALELGARDAGYLDASINLFPRGPFDLINYHLTTERLKLKRRVNWEKLEKEAGKPLGVGRRVRELTWGRLLANRAIIGRWQEVS</sequence>
<dbReference type="InterPro" id="IPR012762">
    <property type="entry name" value="Ubiq_biosynth_COQ9"/>
</dbReference>
<dbReference type="PANTHER" id="PTHR21427">
    <property type="entry name" value="UBIQUINONE BIOSYNTHESIS PROTEIN COQ9, MITOCHONDRIAL"/>
    <property type="match status" value="1"/>
</dbReference>
<dbReference type="STRING" id="1328760.A0A165G808"/>